<evidence type="ECO:0000313" key="3">
    <source>
        <dbReference type="EMBL" id="MBB6124620.1"/>
    </source>
</evidence>
<evidence type="ECO:0000259" key="1">
    <source>
        <dbReference type="Pfam" id="PF04773"/>
    </source>
</evidence>
<dbReference type="InterPro" id="IPR006860">
    <property type="entry name" value="FecR"/>
</dbReference>
<sequence>MNGEDSIIDQAATWHVASTDDAMDWDGFTAWLEADPRHRAAYDELALAGSLFDEHRKVLGTVTEPAAPVAAPTTRWRGWAAGALAASLVAGLTLPSLLRDDDQIYSTGTTGRTVTLADGSSVAMAPHSRLTVSGKDGERIALSGGAYFSIRHDPGRSLSISAGPAEISDIGTVFDVQSSGQAVRIGVADGQVSVKFANVFGEPSVVGKGGTLSYEGAGGRVLIRTADTSDIGGWQKGRLSYQDTSLRLVAADLERYAGVNLVVPDTLQGRRFSGTLVIGNGQAALRDLSQLMGLELARDAGHYRLVDRAH</sequence>
<dbReference type="PANTHER" id="PTHR30273:SF2">
    <property type="entry name" value="PROTEIN FECR"/>
    <property type="match status" value="1"/>
</dbReference>
<reference evidence="3 4" key="1">
    <citation type="submission" date="2020-08" db="EMBL/GenBank/DDBJ databases">
        <title>Genomic Encyclopedia of Type Strains, Phase IV (KMG-IV): sequencing the most valuable type-strain genomes for metagenomic binning, comparative biology and taxonomic classification.</title>
        <authorList>
            <person name="Goeker M."/>
        </authorList>
    </citation>
    <scope>NUCLEOTIDE SEQUENCE [LARGE SCALE GENOMIC DNA]</scope>
    <source>
        <strain evidence="3 4">DSM 102255</strain>
    </source>
</reference>
<feature type="domain" description="FecR protein" evidence="1">
    <location>
        <begin position="105"/>
        <end position="192"/>
    </location>
</feature>
<name>A0A841J1T9_9SPHN</name>
<keyword evidence="4" id="KW-1185">Reference proteome</keyword>
<dbReference type="GO" id="GO:0016989">
    <property type="term" value="F:sigma factor antagonist activity"/>
    <property type="evidence" value="ECO:0007669"/>
    <property type="project" value="TreeGrafter"/>
</dbReference>
<dbReference type="Gene3D" id="2.60.120.1440">
    <property type="match status" value="1"/>
</dbReference>
<accession>A0A841J1T9</accession>
<gene>
    <name evidence="3" type="ORF">FHS92_002365</name>
</gene>
<dbReference type="EMBL" id="JACIJP010000003">
    <property type="protein sequence ID" value="MBB6124620.1"/>
    <property type="molecule type" value="Genomic_DNA"/>
</dbReference>
<comment type="caution">
    <text evidence="3">The sequence shown here is derived from an EMBL/GenBank/DDBJ whole genome shotgun (WGS) entry which is preliminary data.</text>
</comment>
<protein>
    <submittedName>
        <fullName evidence="3">Transmembrane sensor</fullName>
    </submittedName>
</protein>
<dbReference type="Pfam" id="PF04773">
    <property type="entry name" value="FecR"/>
    <property type="match status" value="1"/>
</dbReference>
<dbReference type="AlphaFoldDB" id="A0A841J1T9"/>
<dbReference type="PANTHER" id="PTHR30273">
    <property type="entry name" value="PERIPLASMIC SIGNAL SENSOR AND SIGMA FACTOR ACTIVATOR FECR-RELATED"/>
    <property type="match status" value="1"/>
</dbReference>
<dbReference type="RefSeq" id="WP_246351950.1">
    <property type="nucleotide sequence ID" value="NZ_JACIJP010000003.1"/>
</dbReference>
<keyword evidence="3" id="KW-0812">Transmembrane</keyword>
<dbReference type="Proteomes" id="UP000552700">
    <property type="component" value="Unassembled WGS sequence"/>
</dbReference>
<dbReference type="Gene3D" id="3.55.50.30">
    <property type="match status" value="1"/>
</dbReference>
<keyword evidence="3" id="KW-0472">Membrane</keyword>
<evidence type="ECO:0000259" key="2">
    <source>
        <dbReference type="Pfam" id="PF16220"/>
    </source>
</evidence>
<evidence type="ECO:0000313" key="4">
    <source>
        <dbReference type="Proteomes" id="UP000552700"/>
    </source>
</evidence>
<dbReference type="PIRSF" id="PIRSF018266">
    <property type="entry name" value="FecR"/>
    <property type="match status" value="1"/>
</dbReference>
<dbReference type="Pfam" id="PF16220">
    <property type="entry name" value="DUF4880"/>
    <property type="match status" value="1"/>
</dbReference>
<proteinExistence type="predicted"/>
<dbReference type="InterPro" id="IPR012373">
    <property type="entry name" value="Ferrdict_sens_TM"/>
</dbReference>
<dbReference type="InterPro" id="IPR032623">
    <property type="entry name" value="FecR_N"/>
</dbReference>
<feature type="domain" description="FecR N-terminal" evidence="2">
    <location>
        <begin position="9"/>
        <end position="45"/>
    </location>
</feature>
<organism evidence="3 4">
    <name type="scientific">Sphingobium subterraneum</name>
    <dbReference type="NCBI Taxonomy" id="627688"/>
    <lineage>
        <taxon>Bacteria</taxon>
        <taxon>Pseudomonadati</taxon>
        <taxon>Pseudomonadota</taxon>
        <taxon>Alphaproteobacteria</taxon>
        <taxon>Sphingomonadales</taxon>
        <taxon>Sphingomonadaceae</taxon>
        <taxon>Sphingobium</taxon>
    </lineage>
</organism>